<comment type="caution">
    <text evidence="1">The sequence shown here is derived from an EMBL/GenBank/DDBJ whole genome shotgun (WGS) entry which is preliminary data.</text>
</comment>
<protein>
    <submittedName>
        <fullName evidence="1">Uncharacterized protein</fullName>
    </submittedName>
</protein>
<sequence length="473" mass="53058">MVTAENSLRCTQHYEVSERQFKALRLVTLTHLADVAESSLLLPLFLVSNAYTHLSPRRIGFDPQESKKIGGGEIAPGFLHVGMMPDDADRRQVFSVISRFPCTSIPALLHTPHRLSRLRWTKGVHFAGENAAAAQTRHPTLPCFSANNNLECTYMECIRIWAFWEYVCKQLCSLSRIAMSSKCISASCIRLFLFIASRINNHENSHVITMILAHSQQQAHYDNLVATLTTITKLFNHKVNLLNWIVIRAKTKIRELRKLRTSSCLLRYGAPWVGRQGSRCGDTRRWTPVLRRACVLFLDMSVSRNTLIEQFLVVQESFEKIPIVGTASLVSQFKSAPATRVDCECTFVEEELGGAELSVHAVLWRSGLLCLGVVPGRTSQTCAATEEAAPHGAARETRHQGRRRAEAAARHTYQPAQDIHKQRVFPRLALTVSRILNEVYGEALPACLLIPFPLGYTVNCSTVSPFRPPVMKI</sequence>
<evidence type="ECO:0000313" key="1">
    <source>
        <dbReference type="EMBL" id="KAJ8896835.1"/>
    </source>
</evidence>
<dbReference type="Proteomes" id="UP001159363">
    <property type="component" value="Chromosome 1"/>
</dbReference>
<accession>A0ABQ9IJH2</accession>
<reference evidence="1 2" key="1">
    <citation type="submission" date="2023-02" db="EMBL/GenBank/DDBJ databases">
        <title>LHISI_Scaffold_Assembly.</title>
        <authorList>
            <person name="Stuart O.P."/>
            <person name="Cleave R."/>
            <person name="Magrath M.J.L."/>
            <person name="Mikheyev A.S."/>
        </authorList>
    </citation>
    <scope>NUCLEOTIDE SEQUENCE [LARGE SCALE GENOMIC DNA]</scope>
    <source>
        <strain evidence="1">Daus_M_001</strain>
        <tissue evidence="1">Leg muscle</tissue>
    </source>
</reference>
<name>A0ABQ9IJH2_9NEOP</name>
<gene>
    <name evidence="1" type="ORF">PR048_002181</name>
</gene>
<evidence type="ECO:0000313" key="2">
    <source>
        <dbReference type="Proteomes" id="UP001159363"/>
    </source>
</evidence>
<organism evidence="1 2">
    <name type="scientific">Dryococelus australis</name>
    <dbReference type="NCBI Taxonomy" id="614101"/>
    <lineage>
        <taxon>Eukaryota</taxon>
        <taxon>Metazoa</taxon>
        <taxon>Ecdysozoa</taxon>
        <taxon>Arthropoda</taxon>
        <taxon>Hexapoda</taxon>
        <taxon>Insecta</taxon>
        <taxon>Pterygota</taxon>
        <taxon>Neoptera</taxon>
        <taxon>Polyneoptera</taxon>
        <taxon>Phasmatodea</taxon>
        <taxon>Verophasmatodea</taxon>
        <taxon>Anareolatae</taxon>
        <taxon>Phasmatidae</taxon>
        <taxon>Eurycanthinae</taxon>
        <taxon>Dryococelus</taxon>
    </lineage>
</organism>
<keyword evidence="2" id="KW-1185">Reference proteome</keyword>
<dbReference type="EMBL" id="JARBHB010000001">
    <property type="protein sequence ID" value="KAJ8896835.1"/>
    <property type="molecule type" value="Genomic_DNA"/>
</dbReference>
<proteinExistence type="predicted"/>